<dbReference type="Pfam" id="PF00149">
    <property type="entry name" value="Metallophos"/>
    <property type="match status" value="1"/>
</dbReference>
<comment type="similarity">
    <text evidence="7">Belongs to the PPP phosphatase family.</text>
</comment>
<evidence type="ECO:0000256" key="2">
    <source>
        <dbReference type="ARBA" id="ARBA00022723"/>
    </source>
</evidence>
<dbReference type="PANTHER" id="PTHR45619">
    <property type="entry name" value="SERINE/THREONINE-PROTEIN PHOSPHATASE PP2A-RELATED"/>
    <property type="match status" value="1"/>
</dbReference>
<keyword evidence="2" id="KW-0479">Metal-binding</keyword>
<reference evidence="10" key="1">
    <citation type="journal article" date="2023" name="Mol. Phylogenet. Evol.">
        <title>Genome-scale phylogeny and comparative genomics of the fungal order Sordariales.</title>
        <authorList>
            <person name="Hensen N."/>
            <person name="Bonometti L."/>
            <person name="Westerberg I."/>
            <person name="Brannstrom I.O."/>
            <person name="Guillou S."/>
            <person name="Cros-Aarteil S."/>
            <person name="Calhoun S."/>
            <person name="Haridas S."/>
            <person name="Kuo A."/>
            <person name="Mondo S."/>
            <person name="Pangilinan J."/>
            <person name="Riley R."/>
            <person name="LaButti K."/>
            <person name="Andreopoulos B."/>
            <person name="Lipzen A."/>
            <person name="Chen C."/>
            <person name="Yan M."/>
            <person name="Daum C."/>
            <person name="Ng V."/>
            <person name="Clum A."/>
            <person name="Steindorff A."/>
            <person name="Ohm R.A."/>
            <person name="Martin F."/>
            <person name="Silar P."/>
            <person name="Natvig D.O."/>
            <person name="Lalanne C."/>
            <person name="Gautier V."/>
            <person name="Ament-Velasquez S.L."/>
            <person name="Kruys A."/>
            <person name="Hutchinson M.I."/>
            <person name="Powell A.J."/>
            <person name="Barry K."/>
            <person name="Miller A.N."/>
            <person name="Grigoriev I.V."/>
            <person name="Debuchy R."/>
            <person name="Gladieux P."/>
            <person name="Hiltunen Thoren M."/>
            <person name="Johannesson H."/>
        </authorList>
    </citation>
    <scope>NUCLEOTIDE SEQUENCE</scope>
    <source>
        <strain evidence="10">FGSC 1904</strain>
    </source>
</reference>
<comment type="caution">
    <text evidence="10">The sequence shown here is derived from an EMBL/GenBank/DDBJ whole genome shotgun (WGS) entry which is preliminary data.</text>
</comment>
<evidence type="ECO:0000256" key="4">
    <source>
        <dbReference type="ARBA" id="ARBA00022912"/>
    </source>
</evidence>
<dbReference type="Proteomes" id="UP001281003">
    <property type="component" value="Unassembled WGS sequence"/>
</dbReference>
<keyword evidence="5" id="KW-0464">Manganese</keyword>
<dbReference type="SUPFAM" id="SSF56300">
    <property type="entry name" value="Metallo-dependent phosphatases"/>
    <property type="match status" value="1"/>
</dbReference>
<evidence type="ECO:0000256" key="1">
    <source>
        <dbReference type="ARBA" id="ARBA00001936"/>
    </source>
</evidence>
<keyword evidence="4" id="KW-0904">Protein phosphatase</keyword>
<dbReference type="PROSITE" id="PS00125">
    <property type="entry name" value="SER_THR_PHOSPHATASE"/>
    <property type="match status" value="1"/>
</dbReference>
<sequence length="380" mass="42629">MDTNMEDVGRVPAELTSSNFEPTTIPTLDGWIESLMNCKQLAESDVQRLCEKVGGPTIIPPAVYHRDRARAGLASRNSKPPLPLSLSLPPSAATVGKGRSAEGLSAREVLQDESNVQPVKCPVTVCGDIHGQFHDLMELFKIGGSNPDTNYLFMGDYVDRGYYSVETVTLLVALKIRYPNRITILRGNHESRQITQVYGFYDECLRKYGNANVWKYFTDLFDYLPLTALIDNQIFCLHGGLSPSIDTLDNIRALDRIQEVPHEGPMCDLLWSDPDDRCGWGISPRGAGYTFGQDISEAFNHNNGLTLIARAHQLVMEGYNWSQDRNVVTIFSAPNYCYRCGNQAAIMEIDEHLKYTFLQFDPCPRAGEPMVSRRTPDYFL</sequence>
<dbReference type="InterPro" id="IPR004843">
    <property type="entry name" value="Calcineurin-like_PHP"/>
</dbReference>
<reference evidence="10" key="2">
    <citation type="submission" date="2023-07" db="EMBL/GenBank/DDBJ databases">
        <authorList>
            <consortium name="Lawrence Berkeley National Laboratory"/>
            <person name="Haridas S."/>
            <person name="Hensen N."/>
            <person name="Bonometti L."/>
            <person name="Westerberg I."/>
            <person name="Brannstrom I.O."/>
            <person name="Guillou S."/>
            <person name="Cros-Aarteil S."/>
            <person name="Calhoun S."/>
            <person name="Kuo A."/>
            <person name="Mondo S."/>
            <person name="Pangilinan J."/>
            <person name="Riley R."/>
            <person name="LaButti K."/>
            <person name="Andreopoulos B."/>
            <person name="Lipzen A."/>
            <person name="Chen C."/>
            <person name="Yanf M."/>
            <person name="Daum C."/>
            <person name="Ng V."/>
            <person name="Clum A."/>
            <person name="Steindorff A."/>
            <person name="Ohm R."/>
            <person name="Martin F."/>
            <person name="Silar P."/>
            <person name="Natvig D."/>
            <person name="Lalanne C."/>
            <person name="Gautier V."/>
            <person name="Ament-velasquez S.L."/>
            <person name="Kruys A."/>
            <person name="Hutchinson M.I."/>
            <person name="Powell A.J."/>
            <person name="Barry K."/>
            <person name="Miller A.N."/>
            <person name="Grigoriev I.V."/>
            <person name="Debuchy R."/>
            <person name="Gladieux P."/>
            <person name="Thoren M.H."/>
            <person name="Johannesson H."/>
        </authorList>
    </citation>
    <scope>NUCLEOTIDE SEQUENCE</scope>
    <source>
        <strain evidence="10">FGSC 1904</strain>
    </source>
</reference>
<dbReference type="GO" id="GO:0046872">
    <property type="term" value="F:metal ion binding"/>
    <property type="evidence" value="ECO:0007669"/>
    <property type="project" value="UniProtKB-KW"/>
</dbReference>
<comment type="cofactor">
    <cofactor evidence="1">
        <name>Mn(2+)</name>
        <dbReference type="ChEBI" id="CHEBI:29035"/>
    </cofactor>
</comment>
<comment type="catalytic activity">
    <reaction evidence="6 7">
        <text>O-phospho-L-threonyl-[protein] + H2O = L-threonyl-[protein] + phosphate</text>
        <dbReference type="Rhea" id="RHEA:47004"/>
        <dbReference type="Rhea" id="RHEA-COMP:11060"/>
        <dbReference type="Rhea" id="RHEA-COMP:11605"/>
        <dbReference type="ChEBI" id="CHEBI:15377"/>
        <dbReference type="ChEBI" id="CHEBI:30013"/>
        <dbReference type="ChEBI" id="CHEBI:43474"/>
        <dbReference type="ChEBI" id="CHEBI:61977"/>
        <dbReference type="EC" id="3.1.3.16"/>
    </reaction>
</comment>
<protein>
    <recommendedName>
        <fullName evidence="7">Serine/threonine-protein phosphatase</fullName>
        <ecNumber evidence="7">3.1.3.16</ecNumber>
    </recommendedName>
</protein>
<evidence type="ECO:0000256" key="5">
    <source>
        <dbReference type="ARBA" id="ARBA00023211"/>
    </source>
</evidence>
<dbReference type="PRINTS" id="PR00114">
    <property type="entry name" value="STPHPHTASE"/>
</dbReference>
<proteinExistence type="inferred from homology"/>
<dbReference type="AlphaFoldDB" id="A0AAE0UDG7"/>
<evidence type="ECO:0000313" key="11">
    <source>
        <dbReference type="Proteomes" id="UP001281003"/>
    </source>
</evidence>
<dbReference type="Gene3D" id="3.60.21.10">
    <property type="match status" value="1"/>
</dbReference>
<dbReference type="SMART" id="SM00156">
    <property type="entry name" value="PP2Ac"/>
    <property type="match status" value="1"/>
</dbReference>
<evidence type="ECO:0000256" key="6">
    <source>
        <dbReference type="ARBA" id="ARBA00048336"/>
    </source>
</evidence>
<evidence type="ECO:0000313" key="10">
    <source>
        <dbReference type="EMBL" id="KAK3400058.1"/>
    </source>
</evidence>
<dbReference type="InterPro" id="IPR047129">
    <property type="entry name" value="PPA2-like"/>
</dbReference>
<organism evidence="10 11">
    <name type="scientific">Sordaria brevicollis</name>
    <dbReference type="NCBI Taxonomy" id="83679"/>
    <lineage>
        <taxon>Eukaryota</taxon>
        <taxon>Fungi</taxon>
        <taxon>Dikarya</taxon>
        <taxon>Ascomycota</taxon>
        <taxon>Pezizomycotina</taxon>
        <taxon>Sordariomycetes</taxon>
        <taxon>Sordariomycetidae</taxon>
        <taxon>Sordariales</taxon>
        <taxon>Sordariaceae</taxon>
        <taxon>Sordaria</taxon>
    </lineage>
</organism>
<dbReference type="EMBL" id="JAUTDP010000004">
    <property type="protein sequence ID" value="KAK3400058.1"/>
    <property type="molecule type" value="Genomic_DNA"/>
</dbReference>
<dbReference type="EC" id="3.1.3.16" evidence="7"/>
<evidence type="ECO:0000259" key="9">
    <source>
        <dbReference type="PROSITE" id="PS00125"/>
    </source>
</evidence>
<dbReference type="FunFam" id="3.60.21.10:FF:000003">
    <property type="entry name" value="Serine/threonine-protein phosphatase"/>
    <property type="match status" value="1"/>
</dbReference>
<keyword evidence="3 7" id="KW-0378">Hydrolase</keyword>
<evidence type="ECO:0000256" key="8">
    <source>
        <dbReference type="SAM" id="MobiDB-lite"/>
    </source>
</evidence>
<accession>A0AAE0UDG7</accession>
<evidence type="ECO:0000256" key="7">
    <source>
        <dbReference type="RuleBase" id="RU004273"/>
    </source>
</evidence>
<name>A0AAE0UDG7_SORBR</name>
<dbReference type="InterPro" id="IPR029052">
    <property type="entry name" value="Metallo-depent_PP-like"/>
</dbReference>
<keyword evidence="11" id="KW-1185">Reference proteome</keyword>
<dbReference type="GO" id="GO:0004722">
    <property type="term" value="F:protein serine/threonine phosphatase activity"/>
    <property type="evidence" value="ECO:0007669"/>
    <property type="project" value="UniProtKB-EC"/>
</dbReference>
<dbReference type="InterPro" id="IPR006186">
    <property type="entry name" value="Ser/Thr-sp_prot-phosphatase"/>
</dbReference>
<gene>
    <name evidence="10" type="ORF">B0T20DRAFT_496351</name>
</gene>
<feature type="region of interest" description="Disordered" evidence="8">
    <location>
        <begin position="71"/>
        <end position="90"/>
    </location>
</feature>
<evidence type="ECO:0000256" key="3">
    <source>
        <dbReference type="ARBA" id="ARBA00022801"/>
    </source>
</evidence>
<dbReference type="CDD" id="cd07415">
    <property type="entry name" value="MPP_PP2A_PP4_PP6"/>
    <property type="match status" value="1"/>
</dbReference>
<feature type="domain" description="Serine/threonine specific protein phosphatases" evidence="9">
    <location>
        <begin position="185"/>
        <end position="190"/>
    </location>
</feature>